<dbReference type="GO" id="GO:0015450">
    <property type="term" value="F:protein-transporting ATPase activity"/>
    <property type="evidence" value="ECO:0007669"/>
    <property type="project" value="UniProtKB-UniRule"/>
</dbReference>
<evidence type="ECO:0000256" key="1">
    <source>
        <dbReference type="ARBA" id="ARBA00004651"/>
    </source>
</evidence>
<keyword evidence="6 11" id="KW-0812">Transmembrane</keyword>
<evidence type="ECO:0000256" key="10">
    <source>
        <dbReference type="ARBA" id="ARBA00023136"/>
    </source>
</evidence>
<evidence type="ECO:0000256" key="6">
    <source>
        <dbReference type="ARBA" id="ARBA00022692"/>
    </source>
</evidence>
<dbReference type="AlphaFoldDB" id="A0AAP7GWY2"/>
<evidence type="ECO:0000256" key="7">
    <source>
        <dbReference type="ARBA" id="ARBA00022927"/>
    </source>
</evidence>
<dbReference type="EMBL" id="MAQE01000013">
    <property type="protein sequence ID" value="OBY51888.1"/>
    <property type="molecule type" value="Genomic_DNA"/>
</dbReference>
<evidence type="ECO:0000313" key="15">
    <source>
        <dbReference type="Proteomes" id="UP000092746"/>
    </source>
</evidence>
<dbReference type="GO" id="GO:0043952">
    <property type="term" value="P:protein transport by the Sec complex"/>
    <property type="evidence" value="ECO:0007669"/>
    <property type="project" value="TreeGrafter"/>
</dbReference>
<evidence type="ECO:0000256" key="2">
    <source>
        <dbReference type="ARBA" id="ARBA00008445"/>
    </source>
</evidence>
<keyword evidence="5 11" id="KW-1003">Cell membrane</keyword>
<dbReference type="Proteomes" id="UP000274211">
    <property type="component" value="Unassembled WGS sequence"/>
</dbReference>
<comment type="caution">
    <text evidence="11">Lacks conserved residue(s) required for the propagation of feature annotation.</text>
</comment>
<name>A0AAP7GWY2_AGGAP</name>
<dbReference type="PANTHER" id="PTHR34182">
    <property type="entry name" value="PROTEIN-EXPORT MEMBRANE PROTEIN SECG"/>
    <property type="match status" value="1"/>
</dbReference>
<dbReference type="EMBL" id="QMGS01000014">
    <property type="protein sequence ID" value="RMW91913.1"/>
    <property type="molecule type" value="Genomic_DNA"/>
</dbReference>
<comment type="caution">
    <text evidence="13">The sequence shown here is derived from an EMBL/GenBank/DDBJ whole genome shotgun (WGS) entry which is preliminary data.</text>
</comment>
<evidence type="ECO:0000256" key="3">
    <source>
        <dbReference type="ARBA" id="ARBA00017876"/>
    </source>
</evidence>
<feature type="region of interest" description="Disordered" evidence="12">
    <location>
        <begin position="92"/>
        <end position="116"/>
    </location>
</feature>
<gene>
    <name evidence="13" type="ORF">BBB52_06105</name>
    <name evidence="14" type="ORF">DOL88_00565</name>
</gene>
<dbReference type="RefSeq" id="WP_065295335.1">
    <property type="nucleotide sequence ID" value="NZ_CAUUMV010000005.1"/>
</dbReference>
<keyword evidence="10 11" id="KW-0472">Membrane</keyword>
<keyword evidence="16" id="KW-1185">Reference proteome</keyword>
<organism evidence="13 15">
    <name type="scientific">Aggregatibacter aphrophilus</name>
    <name type="common">Haemophilus aphrophilus</name>
    <dbReference type="NCBI Taxonomy" id="732"/>
    <lineage>
        <taxon>Bacteria</taxon>
        <taxon>Pseudomonadati</taxon>
        <taxon>Pseudomonadota</taxon>
        <taxon>Gammaproteobacteria</taxon>
        <taxon>Pasteurellales</taxon>
        <taxon>Pasteurellaceae</taxon>
        <taxon>Aggregatibacter</taxon>
    </lineage>
</organism>
<evidence type="ECO:0000313" key="13">
    <source>
        <dbReference type="EMBL" id="OBY51888.1"/>
    </source>
</evidence>
<dbReference type="Proteomes" id="UP000092746">
    <property type="component" value="Unassembled WGS sequence"/>
</dbReference>
<comment type="subcellular location">
    <subcellularLocation>
        <location evidence="1 11">Cell membrane</location>
        <topology evidence="1 11">Multi-pass membrane protein</topology>
    </subcellularLocation>
</comment>
<dbReference type="Pfam" id="PF03840">
    <property type="entry name" value="SecG"/>
    <property type="match status" value="1"/>
</dbReference>
<evidence type="ECO:0000256" key="11">
    <source>
        <dbReference type="RuleBase" id="RU365087"/>
    </source>
</evidence>
<feature type="transmembrane region" description="Helical" evidence="11">
    <location>
        <begin position="51"/>
        <end position="73"/>
    </location>
</feature>
<dbReference type="PANTHER" id="PTHR34182:SF1">
    <property type="entry name" value="PROTEIN-EXPORT MEMBRANE PROTEIN SECG"/>
    <property type="match status" value="1"/>
</dbReference>
<proteinExistence type="inferred from homology"/>
<dbReference type="GO" id="GO:0005886">
    <property type="term" value="C:plasma membrane"/>
    <property type="evidence" value="ECO:0007669"/>
    <property type="project" value="UniProtKB-SubCell"/>
</dbReference>
<reference evidence="14 16" key="2">
    <citation type="journal article" date="2019" name="J. Oral Microbiol.">
        <title>Role of OmpA1 and OmpA2 in Aggregatibacter actinomycetemcomitans and Aggregatibacter aphrophilus serum resistance.</title>
        <authorList>
            <person name="Lindholm M."/>
            <person name="Min Aung K."/>
            <person name="Nyunt Wai S."/>
            <person name="Oscarsson J."/>
        </authorList>
    </citation>
    <scope>NUCLEOTIDE SEQUENCE [LARGE SCALE GENOMIC DNA]</scope>
    <source>
        <strain evidence="14 16">HK83</strain>
    </source>
</reference>
<accession>A0AAP7GWY2</accession>
<sequence>MYSALLIIYLVVSIALIAFILLQQGKGADAGASFGGGASGTVFGSAGAGNFLSRTTAVLATIFFIISIVIGNLNSHKNNVKQGEFDDLSGTAEQIQQQQQKAPAVLDTKNSDIPQQ</sequence>
<reference evidence="13 15" key="1">
    <citation type="submission" date="2016-06" db="EMBL/GenBank/DDBJ databases">
        <title>Simultaneous identification of Haemophilus influenzae and Haemophilus haemolyticus using TaqMan real-time PCR.</title>
        <authorList>
            <person name="Price E.P."/>
            <person name="Sarovich D.S."/>
            <person name="Harris T."/>
            <person name="Spargo J.C."/>
            <person name="Nosworthy E."/>
            <person name="Beissbarth J."/>
            <person name="Smith-Vaughan H."/>
        </authorList>
    </citation>
    <scope>NUCLEOTIDE SEQUENCE [LARGE SCALE GENOMIC DNA]</scope>
    <source>
        <strain evidence="13 15">ATCC 7901</strain>
    </source>
</reference>
<evidence type="ECO:0000256" key="8">
    <source>
        <dbReference type="ARBA" id="ARBA00022989"/>
    </source>
</evidence>
<evidence type="ECO:0000313" key="14">
    <source>
        <dbReference type="EMBL" id="RMW91913.1"/>
    </source>
</evidence>
<dbReference type="PRINTS" id="PR01651">
    <property type="entry name" value="SECGEXPORT"/>
</dbReference>
<keyword evidence="7 11" id="KW-0653">Protein transport</keyword>
<comment type="function">
    <text evidence="11">Involved in protein export. Participates in an early event of protein translocation.</text>
</comment>
<protein>
    <recommendedName>
        <fullName evidence="3 11">Protein-export membrane protein SecG</fullName>
    </recommendedName>
</protein>
<dbReference type="NCBIfam" id="TIGR00810">
    <property type="entry name" value="secG"/>
    <property type="match status" value="1"/>
</dbReference>
<evidence type="ECO:0000256" key="12">
    <source>
        <dbReference type="SAM" id="MobiDB-lite"/>
    </source>
</evidence>
<dbReference type="GO" id="GO:0065002">
    <property type="term" value="P:intracellular protein transmembrane transport"/>
    <property type="evidence" value="ECO:0007669"/>
    <property type="project" value="TreeGrafter"/>
</dbReference>
<dbReference type="GO" id="GO:0009306">
    <property type="term" value="P:protein secretion"/>
    <property type="evidence" value="ECO:0007669"/>
    <property type="project" value="UniProtKB-UniRule"/>
</dbReference>
<keyword evidence="8 11" id="KW-1133">Transmembrane helix</keyword>
<evidence type="ECO:0000256" key="9">
    <source>
        <dbReference type="ARBA" id="ARBA00023010"/>
    </source>
</evidence>
<dbReference type="InterPro" id="IPR004692">
    <property type="entry name" value="SecG"/>
</dbReference>
<keyword evidence="4 11" id="KW-0813">Transport</keyword>
<keyword evidence="9 11" id="KW-0811">Translocation</keyword>
<evidence type="ECO:0000313" key="16">
    <source>
        <dbReference type="Proteomes" id="UP000274211"/>
    </source>
</evidence>
<evidence type="ECO:0000256" key="4">
    <source>
        <dbReference type="ARBA" id="ARBA00022448"/>
    </source>
</evidence>
<comment type="similarity">
    <text evidence="2 11">Belongs to the SecG family.</text>
</comment>
<evidence type="ECO:0000256" key="5">
    <source>
        <dbReference type="ARBA" id="ARBA00022475"/>
    </source>
</evidence>